<keyword evidence="2" id="KW-0378">Hydrolase</keyword>
<dbReference type="AlphaFoldDB" id="A0A517SI27"/>
<dbReference type="EMBL" id="CP036271">
    <property type="protein sequence ID" value="QDT55765.1"/>
    <property type="molecule type" value="Genomic_DNA"/>
</dbReference>
<accession>A0A517SI27</accession>
<evidence type="ECO:0000259" key="1">
    <source>
        <dbReference type="Pfam" id="PF00144"/>
    </source>
</evidence>
<dbReference type="PANTHER" id="PTHR46825">
    <property type="entry name" value="D-ALANYL-D-ALANINE-CARBOXYPEPTIDASE/ENDOPEPTIDASE AMPH"/>
    <property type="match status" value="1"/>
</dbReference>
<dbReference type="InterPro" id="IPR001466">
    <property type="entry name" value="Beta-lactam-related"/>
</dbReference>
<evidence type="ECO:0000313" key="3">
    <source>
        <dbReference type="Proteomes" id="UP000315700"/>
    </source>
</evidence>
<keyword evidence="2" id="KW-0645">Protease</keyword>
<reference evidence="2 3" key="1">
    <citation type="submission" date="2019-02" db="EMBL/GenBank/DDBJ databases">
        <title>Deep-cultivation of Planctomycetes and their phenomic and genomic characterization uncovers novel biology.</title>
        <authorList>
            <person name="Wiegand S."/>
            <person name="Jogler M."/>
            <person name="Boedeker C."/>
            <person name="Pinto D."/>
            <person name="Vollmers J."/>
            <person name="Rivas-Marin E."/>
            <person name="Kohn T."/>
            <person name="Peeters S.H."/>
            <person name="Heuer A."/>
            <person name="Rast P."/>
            <person name="Oberbeckmann S."/>
            <person name="Bunk B."/>
            <person name="Jeske O."/>
            <person name="Meyerdierks A."/>
            <person name="Storesund J.E."/>
            <person name="Kallscheuer N."/>
            <person name="Luecker S."/>
            <person name="Lage O.M."/>
            <person name="Pohl T."/>
            <person name="Merkel B.J."/>
            <person name="Hornburger P."/>
            <person name="Mueller R.-W."/>
            <person name="Bruemmer F."/>
            <person name="Labrenz M."/>
            <person name="Spormann A.M."/>
            <person name="Op den Camp H."/>
            <person name="Overmann J."/>
            <person name="Amann R."/>
            <person name="Jetten M.S.M."/>
            <person name="Mascher T."/>
            <person name="Medema M.H."/>
            <person name="Devos D.P."/>
            <person name="Kaster A.-K."/>
            <person name="Ovreas L."/>
            <person name="Rohde M."/>
            <person name="Galperin M.Y."/>
            <person name="Jogler C."/>
        </authorList>
    </citation>
    <scope>NUCLEOTIDE SEQUENCE [LARGE SCALE GENOMIC DNA]</scope>
    <source>
        <strain evidence="2 3">Pan44</strain>
    </source>
</reference>
<dbReference type="InParanoid" id="A0A517SI27"/>
<dbReference type="PANTHER" id="PTHR46825:SF7">
    <property type="entry name" value="D-ALANYL-D-ALANINE CARBOXYPEPTIDASE"/>
    <property type="match status" value="1"/>
</dbReference>
<dbReference type="InterPro" id="IPR050491">
    <property type="entry name" value="AmpC-like"/>
</dbReference>
<gene>
    <name evidence="2" type="ORF">Pan44_38130</name>
</gene>
<dbReference type="GO" id="GO:0009002">
    <property type="term" value="F:serine-type D-Ala-D-Ala carboxypeptidase activity"/>
    <property type="evidence" value="ECO:0007669"/>
    <property type="project" value="UniProtKB-EC"/>
</dbReference>
<keyword evidence="3" id="KW-1185">Reference proteome</keyword>
<evidence type="ECO:0000313" key="2">
    <source>
        <dbReference type="EMBL" id="QDT55765.1"/>
    </source>
</evidence>
<protein>
    <submittedName>
        <fullName evidence="2">D-alanyl-D-alanine carboxypeptidase</fullName>
        <ecNumber evidence="2">3.4.16.4</ecNumber>
    </submittedName>
</protein>
<organism evidence="2 3">
    <name type="scientific">Caulifigura coniformis</name>
    <dbReference type="NCBI Taxonomy" id="2527983"/>
    <lineage>
        <taxon>Bacteria</taxon>
        <taxon>Pseudomonadati</taxon>
        <taxon>Planctomycetota</taxon>
        <taxon>Planctomycetia</taxon>
        <taxon>Planctomycetales</taxon>
        <taxon>Planctomycetaceae</taxon>
        <taxon>Caulifigura</taxon>
    </lineage>
</organism>
<keyword evidence="2" id="KW-0121">Carboxypeptidase</keyword>
<dbReference type="InterPro" id="IPR012338">
    <property type="entry name" value="Beta-lactam/transpept-like"/>
</dbReference>
<dbReference type="Gene3D" id="3.40.710.10">
    <property type="entry name" value="DD-peptidase/beta-lactamase superfamily"/>
    <property type="match status" value="1"/>
</dbReference>
<dbReference type="EC" id="3.4.16.4" evidence="2"/>
<dbReference type="KEGG" id="ccos:Pan44_38130"/>
<sequence length="413" mass="45453">MIRRFVECNRRPGARHVGRLREYEWTAPILIATDVTMVSLRTILMASCLATLLCGASVWAEDDRCAQVLQAEFAKSQAPGAMISWQIGGQPARTICLGTADVTSGRPVTPVDHFRIGSLSKMFVGTAALILVDEGKLSLDDPLSKFERGLPNGDRILLRHLGNHRSGLFNPIESSIVKVAYAGDPRKWWTIEELLAVPRVAPPYFAPDTGFRYSNSNTAAIAVALEKATGQPWDAVVREKIIGPLGLRHTSIPIDNSLPEPHARGYAMGTDKGPFFNRGNVQVDVTETSPSWWGPAGCMISNIQDLRTAVKPLATGALLKPQTREELQRWTPTDWEGHEAGFHLARYRGYALGHTGDVPGFQTCMFYLPKHDASVVVMTNVYGWSIRKSPADDLFVALIEDGLQLEQKKPAKD</sequence>
<proteinExistence type="predicted"/>
<dbReference type="Pfam" id="PF00144">
    <property type="entry name" value="Beta-lactamase"/>
    <property type="match status" value="1"/>
</dbReference>
<feature type="domain" description="Beta-lactamase-related" evidence="1">
    <location>
        <begin position="68"/>
        <end position="384"/>
    </location>
</feature>
<dbReference type="Proteomes" id="UP000315700">
    <property type="component" value="Chromosome"/>
</dbReference>
<dbReference type="SUPFAM" id="SSF56601">
    <property type="entry name" value="beta-lactamase/transpeptidase-like"/>
    <property type="match status" value="1"/>
</dbReference>
<dbReference type="OrthoDB" id="284523at2"/>
<name>A0A517SI27_9PLAN</name>